<gene>
    <name evidence="3" type="ORF">KE626_08450</name>
</gene>
<sequence>MGTHFIDYQQMIMQAYERKKLNNTLPHGLKHLTPANLKEECLKRCTKEVSRRDEKAIRDFCVDLKEAKDCHAIIQRCHTDKFRPLVNYLKGKSGKPDGKNIELLAWLIDFPGRPWELRKEISADEEVKEEPSLDGISQVTEAPVSAADAPENPPATGIDKPAGEPGIPEIPKIPLGLFGPVGKESEGVKPVEIVKQEEKLKGKSAKILAAAVMLSLVLGTGGMWWWKDKNQTPRSGYCMYWQEDHFEPVACNQKVSNARVIALDTMRLKNLRKITRPDTISYLAVGKVWYLKIDGKLEFYTSGGEHPVIFGRELRPITFYIIDKYIRSGMIANQ</sequence>
<accession>A0ABS5IX16</accession>
<evidence type="ECO:0000313" key="4">
    <source>
        <dbReference type="Proteomes" id="UP000676386"/>
    </source>
</evidence>
<comment type="caution">
    <text evidence="3">The sequence shown here is derived from an EMBL/GenBank/DDBJ whole genome shotgun (WGS) entry which is preliminary data.</text>
</comment>
<evidence type="ECO:0000256" key="2">
    <source>
        <dbReference type="SAM" id="Phobius"/>
    </source>
</evidence>
<keyword evidence="2" id="KW-1133">Transmembrane helix</keyword>
<evidence type="ECO:0000256" key="1">
    <source>
        <dbReference type="SAM" id="MobiDB-lite"/>
    </source>
</evidence>
<keyword evidence="2" id="KW-0812">Transmembrane</keyword>
<dbReference type="RefSeq" id="WP_211972434.1">
    <property type="nucleotide sequence ID" value="NZ_JAGTXB010000003.1"/>
</dbReference>
<feature type="region of interest" description="Disordered" evidence="1">
    <location>
        <begin position="123"/>
        <end position="165"/>
    </location>
</feature>
<dbReference type="Proteomes" id="UP000676386">
    <property type="component" value="Unassembled WGS sequence"/>
</dbReference>
<keyword evidence="4" id="KW-1185">Reference proteome</keyword>
<name>A0ABS5IX16_9BACT</name>
<reference evidence="3 4" key="1">
    <citation type="submission" date="2021-04" db="EMBL/GenBank/DDBJ databases">
        <title>Chitinophaga sp. nov., isolated from the rhizosphere soil.</title>
        <authorList>
            <person name="He S."/>
        </authorList>
    </citation>
    <scope>NUCLEOTIDE SEQUENCE [LARGE SCALE GENOMIC DNA]</scope>
    <source>
        <strain evidence="3 4">2R12</strain>
    </source>
</reference>
<proteinExistence type="predicted"/>
<organism evidence="3 4">
    <name type="scientific">Chitinophaga hostae</name>
    <dbReference type="NCBI Taxonomy" id="2831022"/>
    <lineage>
        <taxon>Bacteria</taxon>
        <taxon>Pseudomonadati</taxon>
        <taxon>Bacteroidota</taxon>
        <taxon>Chitinophagia</taxon>
        <taxon>Chitinophagales</taxon>
        <taxon>Chitinophagaceae</taxon>
        <taxon>Chitinophaga</taxon>
    </lineage>
</organism>
<evidence type="ECO:0000313" key="3">
    <source>
        <dbReference type="EMBL" id="MBS0027336.1"/>
    </source>
</evidence>
<feature type="transmembrane region" description="Helical" evidence="2">
    <location>
        <begin position="207"/>
        <end position="226"/>
    </location>
</feature>
<dbReference type="EMBL" id="JAGTXB010000003">
    <property type="protein sequence ID" value="MBS0027336.1"/>
    <property type="molecule type" value="Genomic_DNA"/>
</dbReference>
<keyword evidence="2" id="KW-0472">Membrane</keyword>
<protein>
    <submittedName>
        <fullName evidence="3">Uncharacterized protein</fullName>
    </submittedName>
</protein>